<dbReference type="InterPro" id="IPR041999">
    <property type="entry name" value="Sortase_D_1"/>
</dbReference>
<dbReference type="STRING" id="872970.SAMN04488134_10977"/>
<dbReference type="InterPro" id="IPR053525">
    <property type="entry name" value="Sortase_D"/>
</dbReference>
<dbReference type="Proteomes" id="UP000199300">
    <property type="component" value="Unassembled WGS sequence"/>
</dbReference>
<dbReference type="InterPro" id="IPR005754">
    <property type="entry name" value="Sortase"/>
</dbReference>
<dbReference type="Pfam" id="PF04203">
    <property type="entry name" value="Sortase"/>
    <property type="match status" value="1"/>
</dbReference>
<accession>A0A1H8QX55</accession>
<dbReference type="Gene3D" id="2.40.260.10">
    <property type="entry name" value="Sortase"/>
    <property type="match status" value="1"/>
</dbReference>
<dbReference type="OrthoDB" id="165822at2"/>
<dbReference type="EMBL" id="FODJ01000009">
    <property type="protein sequence ID" value="SEO58745.1"/>
    <property type="molecule type" value="Genomic_DNA"/>
</dbReference>
<evidence type="ECO:0000313" key="3">
    <source>
        <dbReference type="EMBL" id="SEO58745.1"/>
    </source>
</evidence>
<sequence length="189" mass="21018">MRKIAVLFILIGLVFIGIGGYQYFKIQAAERQALESVEVLLDEHRTNKMPMELFEPNHGDEVGLLIIDKIDARLPIVEGTDPDDLEKGVGHHAATAYPGQQDQILLSGHRDTVFTKLGDVEVGDIITISLPYGDFNYKMVDSKIVDADDRTIIGSTAPDEELIISTCYPFGYVGNAPDRYLIYAVPYEE</sequence>
<evidence type="ECO:0000313" key="4">
    <source>
        <dbReference type="Proteomes" id="UP000199300"/>
    </source>
</evidence>
<proteinExistence type="predicted"/>
<dbReference type="NCBIfam" id="NF033746">
    <property type="entry name" value="class_D_sortase"/>
    <property type="match status" value="1"/>
</dbReference>
<dbReference type="GO" id="GO:0016787">
    <property type="term" value="F:hydrolase activity"/>
    <property type="evidence" value="ECO:0007669"/>
    <property type="project" value="UniProtKB-KW"/>
</dbReference>
<keyword evidence="4" id="KW-1185">Reference proteome</keyword>
<dbReference type="CDD" id="cd05828">
    <property type="entry name" value="Sortase_D_1"/>
    <property type="match status" value="1"/>
</dbReference>
<evidence type="ECO:0000256" key="1">
    <source>
        <dbReference type="ARBA" id="ARBA00022801"/>
    </source>
</evidence>
<reference evidence="3 4" key="1">
    <citation type="submission" date="2016-10" db="EMBL/GenBank/DDBJ databases">
        <authorList>
            <person name="de Groot N.N."/>
        </authorList>
    </citation>
    <scope>NUCLEOTIDE SEQUENCE [LARGE SCALE GENOMIC DNA]</scope>
    <source>
        <strain evidence="3 4">CGMCC 1.10434</strain>
    </source>
</reference>
<dbReference type="AlphaFoldDB" id="A0A1H8QX55"/>
<protein>
    <submittedName>
        <fullName evidence="3">Sortase A</fullName>
    </submittedName>
</protein>
<name>A0A1H8QX55_9BACI</name>
<evidence type="ECO:0000256" key="2">
    <source>
        <dbReference type="PIRSR" id="PIRSR605754-1"/>
    </source>
</evidence>
<keyword evidence="1" id="KW-0378">Hydrolase</keyword>
<dbReference type="NCBIfam" id="TIGR01076">
    <property type="entry name" value="sortase_fam"/>
    <property type="match status" value="1"/>
</dbReference>
<feature type="active site" description="Proton donor/acceptor" evidence="2">
    <location>
        <position position="109"/>
    </location>
</feature>
<dbReference type="SUPFAM" id="SSF63817">
    <property type="entry name" value="Sortase"/>
    <property type="match status" value="1"/>
</dbReference>
<feature type="active site" description="Acyl-thioester intermediate" evidence="2">
    <location>
        <position position="167"/>
    </location>
</feature>
<dbReference type="InterPro" id="IPR023365">
    <property type="entry name" value="Sortase_dom-sf"/>
</dbReference>
<dbReference type="RefSeq" id="WP_091498798.1">
    <property type="nucleotide sequence ID" value="NZ_FODJ01000009.1"/>
</dbReference>
<organism evidence="3 4">
    <name type="scientific">Amphibacillus marinus</name>
    <dbReference type="NCBI Taxonomy" id="872970"/>
    <lineage>
        <taxon>Bacteria</taxon>
        <taxon>Bacillati</taxon>
        <taxon>Bacillota</taxon>
        <taxon>Bacilli</taxon>
        <taxon>Bacillales</taxon>
        <taxon>Bacillaceae</taxon>
        <taxon>Amphibacillus</taxon>
    </lineage>
</organism>
<gene>
    <name evidence="3" type="ORF">SAMN04488134_10977</name>
</gene>